<proteinExistence type="predicted"/>
<accession>A0A554WT56</accession>
<dbReference type="Proteomes" id="UP000320225">
    <property type="component" value="Unassembled WGS sequence"/>
</dbReference>
<dbReference type="EMBL" id="VJND01000002">
    <property type="protein sequence ID" value="TSE26755.1"/>
    <property type="molecule type" value="Genomic_DNA"/>
</dbReference>
<evidence type="ECO:0000259" key="1">
    <source>
        <dbReference type="Pfam" id="PF09820"/>
    </source>
</evidence>
<dbReference type="InterPro" id="IPR018631">
    <property type="entry name" value="AAA-ATPase-like_dom"/>
</dbReference>
<reference evidence="2 3" key="1">
    <citation type="submission" date="2019-07" db="EMBL/GenBank/DDBJ databases">
        <title>Tepidimonas sediminis YIM 72259 draft genome.</title>
        <authorList>
            <person name="Da Costa M.S."/>
            <person name="Froufe H.J.C."/>
            <person name="Egas C."/>
            <person name="Albuquerque L."/>
        </authorList>
    </citation>
    <scope>NUCLEOTIDE SEQUENCE [LARGE SCALE GENOMIC DNA]</scope>
    <source>
        <strain evidence="2 3">YIM 72259</strain>
    </source>
</reference>
<organism evidence="2 3">
    <name type="scientific">Tepidimonas sediminis</name>
    <dbReference type="NCBI Taxonomy" id="2588941"/>
    <lineage>
        <taxon>Bacteria</taxon>
        <taxon>Pseudomonadati</taxon>
        <taxon>Pseudomonadota</taxon>
        <taxon>Betaproteobacteria</taxon>
        <taxon>Burkholderiales</taxon>
        <taxon>Tepidimonas</taxon>
    </lineage>
</organism>
<evidence type="ECO:0000313" key="3">
    <source>
        <dbReference type="Proteomes" id="UP000320225"/>
    </source>
</evidence>
<dbReference type="RefSeq" id="WP_221934188.1">
    <property type="nucleotide sequence ID" value="NZ_VJND01000002.1"/>
</dbReference>
<dbReference type="Pfam" id="PF08011">
    <property type="entry name" value="PDDEXK_9"/>
    <property type="match status" value="1"/>
</dbReference>
<comment type="caution">
    <text evidence="2">The sequence shown here is derived from an EMBL/GenBank/DDBJ whole genome shotgun (WGS) entry which is preliminary data.</text>
</comment>
<dbReference type="Pfam" id="PF09820">
    <property type="entry name" value="AAA-ATPase_like"/>
    <property type="match status" value="1"/>
</dbReference>
<dbReference type="PANTHER" id="PTHR34825">
    <property type="entry name" value="CONSERVED PROTEIN, WITH A WEAK D-GALACTARATE DEHYDRATASE/ALTRONATE HYDROLASE DOMAIN"/>
    <property type="match status" value="1"/>
</dbReference>
<dbReference type="AlphaFoldDB" id="A0A554WT56"/>
<feature type="domain" description="AAA-ATPase-like" evidence="1">
    <location>
        <begin position="12"/>
        <end position="222"/>
    </location>
</feature>
<name>A0A554WT56_9BURK</name>
<dbReference type="PANTHER" id="PTHR34825:SF1">
    <property type="entry name" value="AAA-ATPASE-LIKE DOMAIN-CONTAINING PROTEIN"/>
    <property type="match status" value="1"/>
</dbReference>
<sequence>MFPPTLPRRKLPIGIQTLRDIREGGYYYVDKTPLIARLVDSGKHYFLSRPRRFGKSLLLDTIACAFEAKRHLFDAHDGADGSAPREKLFLADHWDWARPHPVIRLSFAEGRLAEGAKLEAHIHHQLDTNAARLGVTLPPAREDPHIRFTELIGRSAAAHGRQAVVLVDEYDKPILDNLEAPEIARAMREGLRNLYSVIKGRDADLRFVLLTGVSKFSKVSIFSGLNNLRDITLSPEYGTLCGYTDGDIDTVFAAELEAAAAEGQPLDREEIRRWYNGYRWGPTSVYNPFDVLLLLAERQFRAHWFETGTPTFLVEWLKSRGFFTPQLERLIADDDLLSAFDVERIEPEALLWQTGYLTIESQQRKASRTVYTLRVPNMEVRYALNDRLLKAWMPDASLVSRLASDLYDLLTDGQAERLRAHFERLYASIPHDWYRNNPIAQYEGYYASVFYSHLASLGLDIVPEEVSNPGQCDLVIRHAGRAWVIEFKVIDGESPTGEAMRQLKARDYAAKHRGAPGITEVIELGVEFSRAKHQIVGWEVARTPHPMMDGS</sequence>
<evidence type="ECO:0000313" key="2">
    <source>
        <dbReference type="EMBL" id="TSE26755.1"/>
    </source>
</evidence>
<dbReference type="InterPro" id="IPR012547">
    <property type="entry name" value="PDDEXK_9"/>
</dbReference>
<keyword evidence="3" id="KW-1185">Reference proteome</keyword>
<protein>
    <submittedName>
        <fullName evidence="2">Putative AAA-ATPase</fullName>
    </submittedName>
</protein>
<gene>
    <name evidence="2" type="ORF">Tsedi_00463</name>
</gene>